<dbReference type="Gene3D" id="1.10.510.10">
    <property type="entry name" value="Transferase(Phosphotransferase) domain 1"/>
    <property type="match status" value="1"/>
</dbReference>
<dbReference type="GO" id="GO:0007166">
    <property type="term" value="P:cell surface receptor signaling pathway"/>
    <property type="evidence" value="ECO:0007669"/>
    <property type="project" value="InterPro"/>
</dbReference>
<evidence type="ECO:0000259" key="6">
    <source>
        <dbReference type="PROSITE" id="PS50011"/>
    </source>
</evidence>
<feature type="domain" description="Protein kinase" evidence="6">
    <location>
        <begin position="651"/>
        <end position="919"/>
    </location>
</feature>
<evidence type="ECO:0000256" key="3">
    <source>
        <dbReference type="ARBA" id="ARBA00022840"/>
    </source>
</evidence>
<dbReference type="InterPro" id="IPR008271">
    <property type="entry name" value="Ser/Thr_kinase_AS"/>
</dbReference>
<dbReference type="PANTHER" id="PTHR44329">
    <property type="entry name" value="SERINE/THREONINE-PROTEIN KINASE TNNI3K-RELATED"/>
    <property type="match status" value="1"/>
</dbReference>
<dbReference type="InterPro" id="IPR059179">
    <property type="entry name" value="MLKL-like_MCAfunc"/>
</dbReference>
<dbReference type="PROSITE" id="PS00108">
    <property type="entry name" value="PROTEIN_KINASE_ST"/>
    <property type="match status" value="1"/>
</dbReference>
<dbReference type="AlphaFoldDB" id="A0AAD4M0N8"/>
<dbReference type="InterPro" id="IPR001245">
    <property type="entry name" value="Ser-Thr/Tyr_kinase_cat_dom"/>
</dbReference>
<feature type="region of interest" description="Disordered" evidence="5">
    <location>
        <begin position="1"/>
        <end position="92"/>
    </location>
</feature>
<comment type="caution">
    <text evidence="7">The sequence shown here is derived from an EMBL/GenBank/DDBJ whole genome shotgun (WGS) entry which is preliminary data.</text>
</comment>
<name>A0AAD4M0N8_9AGAM</name>
<evidence type="ECO:0000313" key="8">
    <source>
        <dbReference type="Proteomes" id="UP001203297"/>
    </source>
</evidence>
<feature type="compositionally biased region" description="Basic and acidic residues" evidence="5">
    <location>
        <begin position="193"/>
        <end position="210"/>
    </location>
</feature>
<protein>
    <recommendedName>
        <fullName evidence="6">Protein kinase domain-containing protein</fullName>
    </recommendedName>
</protein>
<sequence length="1236" mass="134133">MSSQESPSSSHPSPPTSVSNDGVRIPPSPRLPPNNLRGTRGSPAPDHLTSSPRTSSPLNPFSQSQPSSRSTSPSPTPPSRTSLLPTPLPSAATAAVAVSAVRRTSSYTFSGRDPSPVRKAVTPPVIPISRVTSAPAASHSASLATATGTVSSSSSTSPPAITLGAPGTVSADVAIPTHSLLFRSRSASPSHTRSRDSSPEPNHRDSDGDRAATAPTSTWWSQRLHPRRPWADPSKRKRTVPAEQVGGYIHTRSRAIEAIGSVLSTTARVGHEALFTGVDLMRFAPVPGLELAGHILLNIWTAVEMVETNRLASLRLTERCADILISVREEIVDAGYTVSEELRAPIAKLNEAFEDVHYFLTKLAHRPFLKRYLRRDDILFNITSCDIALNDALNMFGLSIQIRTLKLIQANELKRQKETENLLETLSHLPGLPLAPLPLPPPGITTPPADLESVRKMLHTLRTAQNAQDRARDAADLRQLMRASLATNDDVAMFEVLQIARSEMPEAIKTLQRALERVVDDGRFEAEEEASAAVATRTTLPSSAISSLSSSPSTPPSQILPQPLQDPPQPQLQQQHSNPSLKVKAVEQETSFVLSADSGSRRPSVGAEALALTTTDTLDREFIETGIDALCRLSTGAYLGLPSWTITRYEVDLEAKVGVGFFSDVYRGTWRGHTVAVKVLAETTPPKIFVHEVEIWKRLCHPNVLELLGASSACGDPPWFLVSKYYPRGSLVKYLKGLSDAEGAKVDALRMIHEISKGMAYLHSESVLHGDLKAANVLVDEDTHCVISDFGQSEMKSEVYRISRAPLPHGTLRWQAPELMQGAQVLTPEMDVYAFAICCVEILTKGALPWPLMDDDAVLRFVLTENMRPSLPPSNLMSGPLMEIVRSSWDRIPSNRPTFQQIARDLKRQRAERSATPNVNYSPPAGDSPRPPTILAQWTSQSPYYSHHHHSPDILPRPLPDDSSSGVLVNTLHAATTGAVGESGQGGGSSNQLGSGLQLDIGKDAKVGWMPTLEEGEEGEYAPSLPLLPTAGTATVARPVDSGSIISTHTLTSDSSILDQSTLPSGYLSPPDTDDTAAKYRDERRYRMLLQHEYHTILTLPLWQPSRVELGAVGFLSKPEGRFETLFNAFNPGATSGGKADELPMLSGYGKVLQGAQRQDKRNAAQRGLDRVHGLFSSTYVRTNISHSPLLPPGLIPRSVAPGRNALSDRQTISRTHSFQLRTGHKVAEKVVPIQH</sequence>
<evidence type="ECO:0000313" key="7">
    <source>
        <dbReference type="EMBL" id="KAI0295165.1"/>
    </source>
</evidence>
<dbReference type="InterPro" id="IPR000719">
    <property type="entry name" value="Prot_kinase_dom"/>
</dbReference>
<dbReference type="Gene3D" id="3.30.200.20">
    <property type="entry name" value="Phosphorylase Kinase, domain 1"/>
    <property type="match status" value="1"/>
</dbReference>
<dbReference type="GO" id="GO:0005524">
    <property type="term" value="F:ATP binding"/>
    <property type="evidence" value="ECO:0007669"/>
    <property type="project" value="UniProtKB-UniRule"/>
</dbReference>
<evidence type="ECO:0000256" key="2">
    <source>
        <dbReference type="ARBA" id="ARBA00022741"/>
    </source>
</evidence>
<reference evidence="7" key="1">
    <citation type="journal article" date="2022" name="New Phytol.">
        <title>Evolutionary transition to the ectomycorrhizal habit in the genomes of a hyperdiverse lineage of mushroom-forming fungi.</title>
        <authorList>
            <person name="Looney B."/>
            <person name="Miyauchi S."/>
            <person name="Morin E."/>
            <person name="Drula E."/>
            <person name="Courty P.E."/>
            <person name="Kohler A."/>
            <person name="Kuo A."/>
            <person name="LaButti K."/>
            <person name="Pangilinan J."/>
            <person name="Lipzen A."/>
            <person name="Riley R."/>
            <person name="Andreopoulos W."/>
            <person name="He G."/>
            <person name="Johnson J."/>
            <person name="Nolan M."/>
            <person name="Tritt A."/>
            <person name="Barry K.W."/>
            <person name="Grigoriev I.V."/>
            <person name="Nagy L.G."/>
            <person name="Hibbett D."/>
            <person name="Henrissat B."/>
            <person name="Matheny P.B."/>
            <person name="Labbe J."/>
            <person name="Martin F.M."/>
        </authorList>
    </citation>
    <scope>NUCLEOTIDE SEQUENCE</scope>
    <source>
        <strain evidence="7">BPL690</strain>
    </source>
</reference>
<keyword evidence="1" id="KW-0723">Serine/threonine-protein kinase</keyword>
<proteinExistence type="predicted"/>
<feature type="compositionally biased region" description="Polar residues" evidence="5">
    <location>
        <begin position="48"/>
        <end position="61"/>
    </location>
</feature>
<keyword evidence="3 4" id="KW-0067">ATP-binding</keyword>
<dbReference type="InterPro" id="IPR017441">
    <property type="entry name" value="Protein_kinase_ATP_BS"/>
</dbReference>
<dbReference type="Gene3D" id="1.20.930.20">
    <property type="entry name" value="Adaptor protein Cbl, N-terminal domain"/>
    <property type="match status" value="1"/>
</dbReference>
<feature type="region of interest" description="Disordered" evidence="5">
    <location>
        <begin position="909"/>
        <end position="933"/>
    </location>
</feature>
<keyword evidence="1" id="KW-0808">Transferase</keyword>
<feature type="binding site" evidence="4">
    <location>
        <position position="678"/>
    </location>
    <ligand>
        <name>ATP</name>
        <dbReference type="ChEBI" id="CHEBI:30616"/>
    </ligand>
</feature>
<feature type="compositionally biased region" description="Low complexity" evidence="5">
    <location>
        <begin position="531"/>
        <end position="563"/>
    </location>
</feature>
<dbReference type="InterPro" id="IPR051681">
    <property type="entry name" value="Ser/Thr_Kinases-Pseudokinases"/>
</dbReference>
<keyword evidence="2 4" id="KW-0547">Nucleotide-binding</keyword>
<dbReference type="PROSITE" id="PS50011">
    <property type="entry name" value="PROTEIN_KINASE_DOM"/>
    <property type="match status" value="1"/>
</dbReference>
<organism evidence="7 8">
    <name type="scientific">Multifurca ochricompacta</name>
    <dbReference type="NCBI Taxonomy" id="376703"/>
    <lineage>
        <taxon>Eukaryota</taxon>
        <taxon>Fungi</taxon>
        <taxon>Dikarya</taxon>
        <taxon>Basidiomycota</taxon>
        <taxon>Agaricomycotina</taxon>
        <taxon>Agaricomycetes</taxon>
        <taxon>Russulales</taxon>
        <taxon>Russulaceae</taxon>
        <taxon>Multifurca</taxon>
    </lineage>
</organism>
<dbReference type="InterPro" id="IPR011009">
    <property type="entry name" value="Kinase-like_dom_sf"/>
</dbReference>
<dbReference type="CDD" id="cd21037">
    <property type="entry name" value="MLKL_NTD"/>
    <property type="match status" value="1"/>
</dbReference>
<feature type="region of interest" description="Disordered" evidence="5">
    <location>
        <begin position="530"/>
        <end position="581"/>
    </location>
</feature>
<dbReference type="Proteomes" id="UP001203297">
    <property type="component" value="Unassembled WGS sequence"/>
</dbReference>
<dbReference type="SMART" id="SM00220">
    <property type="entry name" value="S_TKc"/>
    <property type="match status" value="1"/>
</dbReference>
<dbReference type="SUPFAM" id="SSF56112">
    <property type="entry name" value="Protein kinase-like (PK-like)"/>
    <property type="match status" value="1"/>
</dbReference>
<accession>A0AAD4M0N8</accession>
<feature type="compositionally biased region" description="Low complexity" evidence="5">
    <location>
        <begin position="62"/>
        <end position="92"/>
    </location>
</feature>
<dbReference type="InterPro" id="IPR036537">
    <property type="entry name" value="Adaptor_Cbl_N_dom_sf"/>
</dbReference>
<dbReference type="PRINTS" id="PR00109">
    <property type="entry name" value="TYRKINASE"/>
</dbReference>
<dbReference type="EMBL" id="WTXG01000061">
    <property type="protein sequence ID" value="KAI0295165.1"/>
    <property type="molecule type" value="Genomic_DNA"/>
</dbReference>
<evidence type="ECO:0000256" key="4">
    <source>
        <dbReference type="PROSITE-ProRule" id="PRU10141"/>
    </source>
</evidence>
<evidence type="ECO:0000256" key="5">
    <source>
        <dbReference type="SAM" id="MobiDB-lite"/>
    </source>
</evidence>
<keyword evidence="8" id="KW-1185">Reference proteome</keyword>
<evidence type="ECO:0000256" key="1">
    <source>
        <dbReference type="ARBA" id="ARBA00022527"/>
    </source>
</evidence>
<dbReference type="Pfam" id="PF07714">
    <property type="entry name" value="PK_Tyr_Ser-Thr"/>
    <property type="match status" value="1"/>
</dbReference>
<feature type="compositionally biased region" description="Low complexity" evidence="5">
    <location>
        <begin position="1"/>
        <end position="19"/>
    </location>
</feature>
<dbReference type="GO" id="GO:0004674">
    <property type="term" value="F:protein serine/threonine kinase activity"/>
    <property type="evidence" value="ECO:0007669"/>
    <property type="project" value="UniProtKB-KW"/>
</dbReference>
<gene>
    <name evidence="7" type="ORF">B0F90DRAFT_1752414</name>
</gene>
<keyword evidence="1" id="KW-0418">Kinase</keyword>
<feature type="region of interest" description="Disordered" evidence="5">
    <location>
        <begin position="182"/>
        <end position="243"/>
    </location>
</feature>
<feature type="compositionally biased region" description="Low complexity" evidence="5">
    <location>
        <begin position="571"/>
        <end position="581"/>
    </location>
</feature>
<dbReference type="PROSITE" id="PS00107">
    <property type="entry name" value="PROTEIN_KINASE_ATP"/>
    <property type="match status" value="1"/>
</dbReference>